<dbReference type="PANTHER" id="PTHR24177">
    <property type="entry name" value="CASKIN"/>
    <property type="match status" value="1"/>
</dbReference>
<protein>
    <recommendedName>
        <fullName evidence="3">PGG domain-containing protein</fullName>
    </recommendedName>
</protein>
<feature type="compositionally biased region" description="Basic and acidic residues" evidence="1">
    <location>
        <begin position="97"/>
        <end position="109"/>
    </location>
</feature>
<feature type="transmembrane region" description="Helical" evidence="2">
    <location>
        <begin position="697"/>
        <end position="722"/>
    </location>
</feature>
<feature type="compositionally biased region" description="Polar residues" evidence="1">
    <location>
        <begin position="345"/>
        <end position="355"/>
    </location>
</feature>
<evidence type="ECO:0000259" key="3">
    <source>
        <dbReference type="Pfam" id="PF13962"/>
    </source>
</evidence>
<dbReference type="Proteomes" id="UP001202328">
    <property type="component" value="Unassembled WGS sequence"/>
</dbReference>
<feature type="region of interest" description="Disordered" evidence="1">
    <location>
        <begin position="81"/>
        <end position="110"/>
    </location>
</feature>
<proteinExistence type="predicted"/>
<dbReference type="Gene3D" id="1.25.40.20">
    <property type="entry name" value="Ankyrin repeat-containing domain"/>
    <property type="match status" value="2"/>
</dbReference>
<dbReference type="InterPro" id="IPR036770">
    <property type="entry name" value="Ankyrin_rpt-contain_sf"/>
</dbReference>
<dbReference type="Pfam" id="PF13962">
    <property type="entry name" value="PGG"/>
    <property type="match status" value="1"/>
</dbReference>
<dbReference type="InterPro" id="IPR002110">
    <property type="entry name" value="Ankyrin_rpt"/>
</dbReference>
<evidence type="ECO:0000313" key="5">
    <source>
        <dbReference type="Proteomes" id="UP001202328"/>
    </source>
</evidence>
<dbReference type="SUPFAM" id="SSF48403">
    <property type="entry name" value="Ankyrin repeat"/>
    <property type="match status" value="1"/>
</dbReference>
<keyword evidence="2" id="KW-0472">Membrane</keyword>
<dbReference type="SMART" id="SM00248">
    <property type="entry name" value="ANK"/>
    <property type="match status" value="4"/>
</dbReference>
<reference evidence="4" key="1">
    <citation type="submission" date="2022-04" db="EMBL/GenBank/DDBJ databases">
        <title>A functionally conserved STORR gene fusion in Papaver species that diverged 16.8 million years ago.</title>
        <authorList>
            <person name="Catania T."/>
        </authorList>
    </citation>
    <scope>NUCLEOTIDE SEQUENCE</scope>
    <source>
        <strain evidence="4">S-188037</strain>
    </source>
</reference>
<feature type="transmembrane region" description="Helical" evidence="2">
    <location>
        <begin position="734"/>
        <end position="754"/>
    </location>
</feature>
<keyword evidence="2" id="KW-1133">Transmembrane helix</keyword>
<dbReference type="AlphaFoldDB" id="A0AAD4SJU2"/>
<keyword evidence="2" id="KW-0812">Transmembrane</keyword>
<evidence type="ECO:0000256" key="1">
    <source>
        <dbReference type="SAM" id="MobiDB-lite"/>
    </source>
</evidence>
<dbReference type="Pfam" id="PF12796">
    <property type="entry name" value="Ank_2"/>
    <property type="match status" value="1"/>
</dbReference>
<sequence>MSREGSRDEPSQEMVMLCKLIAESQGQMLQKLAESQGDMLQKLTESQGDMLQKLTESQERSQQKLLETVTTNFNKGLEKVLSRRTGDEEESEDESVVEEKQKNDADKNNDNIVDEYEELYNAAYEGDWRKAREFLKRFPEAVEKTITFDDETALHIAINNERWSFAQELVKLMTPEALEIKDSDNSTALHGAALYGNIKTAEAIVRKNPKLTQMRDDDDLIPLQTAIIYISTGQKETVKYLYSVTKHEHPSPFSDTNGAELLCSAIEYGFYDLALSLVKRFPKLVTKKTEGDRGICGLQKLMDRPFAFKSGANFPWWEGFIYSLIHVDMSSPYDKDTEEVDDNSLKNAEGTNETPLESIHGQEGDLENPSGITKVTTADESEAPKKVSDAPSIKENVVMRAVKNFISDNIIPYYARAPLIRRLYSQKLMHKRAFILVNYMVSQLKKEKSTNQQEVIDFLNDTAIVNTAIEYGITEFVAECLEKFRFVIWNKFDGETMIQIAIKQRDEKILNLILETSGNDRDDLVSREDGNYNSILHYAANLAPSAKLNLVSGAALQMQREIQWFKGIENIVHPQYKYTRNGDKETAKFVFTEQHKQLVEKGEKWMKDTSGSCMVVATLIATVAFAAAFTVPGGNISDTQSPRNGVPIFLGRRTFALFAVADAVALFSSITSVLMFLAIMTSRYAEEDFYKSLPQKLIIGLATLFISMASILISFGAAFTIVLRHKYSWAPIPVASFGLVSVLLFAFLEFPLFLEMVYFTYSPRIFGNKNQNVVNKKKTTKAKEIEAKKEV</sequence>
<accession>A0AAD4SJU2</accession>
<feature type="transmembrane region" description="Helical" evidence="2">
    <location>
        <begin position="614"/>
        <end position="634"/>
    </location>
</feature>
<gene>
    <name evidence="4" type="ORF">MKW98_012911</name>
</gene>
<dbReference type="InterPro" id="IPR026961">
    <property type="entry name" value="PGG_dom"/>
</dbReference>
<feature type="region of interest" description="Disordered" evidence="1">
    <location>
        <begin position="333"/>
        <end position="372"/>
    </location>
</feature>
<feature type="transmembrane region" description="Helical" evidence="2">
    <location>
        <begin position="655"/>
        <end position="677"/>
    </location>
</feature>
<evidence type="ECO:0000313" key="4">
    <source>
        <dbReference type="EMBL" id="KAI3909174.1"/>
    </source>
</evidence>
<feature type="domain" description="PGG" evidence="3">
    <location>
        <begin position="603"/>
        <end position="721"/>
    </location>
</feature>
<dbReference type="PANTHER" id="PTHR24177:SF365">
    <property type="entry name" value="ANKYRIN REPEAT-CONTAINING PROTEIN NPR4-LIKE ISOFORM X1"/>
    <property type="match status" value="1"/>
</dbReference>
<evidence type="ECO:0000256" key="2">
    <source>
        <dbReference type="SAM" id="Phobius"/>
    </source>
</evidence>
<keyword evidence="5" id="KW-1185">Reference proteome</keyword>
<name>A0AAD4SJU2_9MAGN</name>
<organism evidence="4 5">
    <name type="scientific">Papaver atlanticum</name>
    <dbReference type="NCBI Taxonomy" id="357466"/>
    <lineage>
        <taxon>Eukaryota</taxon>
        <taxon>Viridiplantae</taxon>
        <taxon>Streptophyta</taxon>
        <taxon>Embryophyta</taxon>
        <taxon>Tracheophyta</taxon>
        <taxon>Spermatophyta</taxon>
        <taxon>Magnoliopsida</taxon>
        <taxon>Ranunculales</taxon>
        <taxon>Papaveraceae</taxon>
        <taxon>Papaveroideae</taxon>
        <taxon>Papaver</taxon>
    </lineage>
</organism>
<feature type="compositionally biased region" description="Acidic residues" evidence="1">
    <location>
        <begin position="87"/>
        <end position="96"/>
    </location>
</feature>
<dbReference type="GO" id="GO:0016020">
    <property type="term" value="C:membrane"/>
    <property type="evidence" value="ECO:0007669"/>
    <property type="project" value="TreeGrafter"/>
</dbReference>
<comment type="caution">
    <text evidence="4">The sequence shown here is derived from an EMBL/GenBank/DDBJ whole genome shotgun (WGS) entry which is preliminary data.</text>
</comment>
<dbReference type="EMBL" id="JAJJMB010010359">
    <property type="protein sequence ID" value="KAI3909174.1"/>
    <property type="molecule type" value="Genomic_DNA"/>
</dbReference>